<evidence type="ECO:0000313" key="4">
    <source>
        <dbReference type="Proteomes" id="UP000005012"/>
    </source>
</evidence>
<evidence type="ECO:0000256" key="1">
    <source>
        <dbReference type="SAM" id="MobiDB-lite"/>
    </source>
</evidence>
<dbReference type="InterPro" id="IPR002559">
    <property type="entry name" value="Transposase_11"/>
</dbReference>
<dbReference type="Pfam" id="PF01609">
    <property type="entry name" value="DDE_Tnp_1"/>
    <property type="match status" value="1"/>
</dbReference>
<reference evidence="3 4" key="1">
    <citation type="journal article" date="2012" name="J. Bacteriol.">
        <title>Complete Genome Sequence of Providencia stuartii Clinical Isolate MRSN 2154.</title>
        <authorList>
            <person name="Clifford R.J."/>
            <person name="Hang J."/>
            <person name="Riley M.C."/>
            <person name="Onmus-Leone F."/>
            <person name="Kuschner R.A."/>
            <person name="Lesho E.P."/>
            <person name="Waterman P.E."/>
        </authorList>
    </citation>
    <scope>NUCLEOTIDE SEQUENCE [LARGE SCALE GENOMIC DNA]</scope>
    <source>
        <strain evidence="3 4">MRSN 2154</strain>
    </source>
</reference>
<dbReference type="KEGG" id="psi:S70_12550"/>
<dbReference type="NCBIfam" id="NF033580">
    <property type="entry name" value="transpos_IS5_3"/>
    <property type="match status" value="1"/>
</dbReference>
<reference evidence="4" key="2">
    <citation type="submission" date="2012-04" db="EMBL/GenBank/DDBJ databases">
        <title>Complete genome sequence of Providencia stuartii clinical isolate MRSN 2154.</title>
        <authorList>
            <person name="Clifford R.J."/>
            <person name="Hang J."/>
            <person name="Riley M.C."/>
            <person name="Onmus-Leone F."/>
            <person name="Kuschner R.A."/>
            <person name="Lesho E.P."/>
            <person name="Waterman P.E."/>
        </authorList>
    </citation>
    <scope>NUCLEOTIDE SEQUENCE [LARGE SCALE GENOMIC DNA]</scope>
    <source>
        <strain evidence="4">MRSN 2154</strain>
    </source>
</reference>
<feature type="compositionally biased region" description="Polar residues" evidence="1">
    <location>
        <begin position="1"/>
        <end position="10"/>
    </location>
</feature>
<dbReference type="PANTHER" id="PTHR30007">
    <property type="entry name" value="PHP DOMAIN PROTEIN"/>
    <property type="match status" value="1"/>
</dbReference>
<dbReference type="EMBL" id="CP003488">
    <property type="protein sequence ID" value="AFH94356.1"/>
    <property type="molecule type" value="Genomic_DNA"/>
</dbReference>
<feature type="domain" description="Transposase IS4-like" evidence="2">
    <location>
        <begin position="8"/>
        <end position="144"/>
    </location>
</feature>
<evidence type="ECO:0000259" key="2">
    <source>
        <dbReference type="Pfam" id="PF01609"/>
    </source>
</evidence>
<dbReference type="PATRIC" id="fig|1157951.4.peg.2527"/>
<dbReference type="GO" id="GO:0006313">
    <property type="term" value="P:DNA transposition"/>
    <property type="evidence" value="ECO:0007669"/>
    <property type="project" value="InterPro"/>
</dbReference>
<dbReference type="HOGENOM" id="CLU_055261_1_4_6"/>
<dbReference type="AlphaFoldDB" id="A0A140NQ98"/>
<accession>A0A140NQ98</accession>
<organism evidence="3 4">
    <name type="scientific">Providencia stuartii (strain MRSN 2154)</name>
    <dbReference type="NCBI Taxonomy" id="1157951"/>
    <lineage>
        <taxon>Bacteria</taxon>
        <taxon>Pseudomonadati</taxon>
        <taxon>Pseudomonadota</taxon>
        <taxon>Gammaproteobacteria</taxon>
        <taxon>Enterobacterales</taxon>
        <taxon>Morganellaceae</taxon>
        <taxon>Providencia</taxon>
    </lineage>
</organism>
<dbReference type="GO" id="GO:0003677">
    <property type="term" value="F:DNA binding"/>
    <property type="evidence" value="ECO:0007669"/>
    <property type="project" value="InterPro"/>
</dbReference>
<dbReference type="GO" id="GO:0004803">
    <property type="term" value="F:transposase activity"/>
    <property type="evidence" value="ECO:0007669"/>
    <property type="project" value="InterPro"/>
</dbReference>
<name>A0A140NQ98_PROSM</name>
<sequence>MTKSPLSGTKKQARNPTDRGKQGVKRSLLTDANGLPLSLVVAAANMHDIKLVADTLDALQTGRPGQKLRLCLDKGYDAGWLKTYLQNRGYELYIQSRKEESDASKNTDFKAHHWGVERMHSWMNRFRRILTRWEKKIENYEAMLHFTCGLIVWNKVLLR</sequence>
<protein>
    <submittedName>
        <fullName evidence="3">Transposase</fullName>
    </submittedName>
</protein>
<gene>
    <name evidence="3" type="ordered locus">S70_12550</name>
</gene>
<dbReference type="PANTHER" id="PTHR30007:SF0">
    <property type="entry name" value="TRANSPOSASE"/>
    <property type="match status" value="1"/>
</dbReference>
<proteinExistence type="predicted"/>
<feature type="region of interest" description="Disordered" evidence="1">
    <location>
        <begin position="1"/>
        <end position="25"/>
    </location>
</feature>
<evidence type="ECO:0000313" key="3">
    <source>
        <dbReference type="EMBL" id="AFH94356.1"/>
    </source>
</evidence>
<dbReference type="Proteomes" id="UP000005012">
    <property type="component" value="Chromosome"/>
</dbReference>